<dbReference type="STRING" id="1124188.SAMN05444377_1173"/>
<protein>
    <submittedName>
        <fullName evidence="1">Uncharacterized protein</fullName>
    </submittedName>
</protein>
<dbReference type="AlphaFoldDB" id="A0A1M5DZB5"/>
<dbReference type="EMBL" id="FQVQ01000017">
    <property type="protein sequence ID" value="SHF72368.1"/>
    <property type="molecule type" value="Genomic_DNA"/>
</dbReference>
<sequence length="36" mass="4095">MGCDSVAWHTEYYELLGAQPQFSNQARSGYPLYLTP</sequence>
<reference evidence="1 2" key="1">
    <citation type="submission" date="2016-11" db="EMBL/GenBank/DDBJ databases">
        <authorList>
            <person name="Jaros S."/>
            <person name="Januszkiewicz K."/>
            <person name="Wedrychowicz H."/>
        </authorList>
    </citation>
    <scope>NUCLEOTIDE SEQUENCE [LARGE SCALE GENOMIC DNA]</scope>
    <source>
        <strain evidence="1 2">DSM 25660</strain>
    </source>
</reference>
<gene>
    <name evidence="1" type="ORF">SAMN05444377_1173</name>
</gene>
<dbReference type="Proteomes" id="UP000184147">
    <property type="component" value="Unassembled WGS sequence"/>
</dbReference>
<name>A0A1M5DZB5_9FLAO</name>
<evidence type="ECO:0000313" key="1">
    <source>
        <dbReference type="EMBL" id="SHF72368.1"/>
    </source>
</evidence>
<keyword evidence="2" id="KW-1185">Reference proteome</keyword>
<evidence type="ECO:0000313" key="2">
    <source>
        <dbReference type="Proteomes" id="UP000184147"/>
    </source>
</evidence>
<accession>A0A1M5DZB5</accession>
<proteinExistence type="predicted"/>
<organism evidence="1 2">
    <name type="scientific">Flavobacterium fontis</name>
    <dbReference type="NCBI Taxonomy" id="1124188"/>
    <lineage>
        <taxon>Bacteria</taxon>
        <taxon>Pseudomonadati</taxon>
        <taxon>Bacteroidota</taxon>
        <taxon>Flavobacteriia</taxon>
        <taxon>Flavobacteriales</taxon>
        <taxon>Flavobacteriaceae</taxon>
        <taxon>Flavobacterium</taxon>
    </lineage>
</organism>